<dbReference type="Pfam" id="PF05103">
    <property type="entry name" value="DivIVA"/>
    <property type="match status" value="1"/>
</dbReference>
<evidence type="ECO:0000313" key="3">
    <source>
        <dbReference type="EMBL" id="MFD2608229.1"/>
    </source>
</evidence>
<comment type="caution">
    <text evidence="3">The sequence shown here is derived from an EMBL/GenBank/DDBJ whole genome shotgun (WGS) entry which is preliminary data.</text>
</comment>
<name>A0ABW5NZC3_9DEIO</name>
<feature type="region of interest" description="Disordered" evidence="2">
    <location>
        <begin position="199"/>
        <end position="220"/>
    </location>
</feature>
<evidence type="ECO:0000256" key="2">
    <source>
        <dbReference type="SAM" id="MobiDB-lite"/>
    </source>
</evidence>
<protein>
    <submittedName>
        <fullName evidence="3">DivIVA domain-containing protein</fullName>
    </submittedName>
</protein>
<dbReference type="Proteomes" id="UP001597475">
    <property type="component" value="Unassembled WGS sequence"/>
</dbReference>
<keyword evidence="4" id="KW-1185">Reference proteome</keyword>
<keyword evidence="1" id="KW-0175">Coiled coil</keyword>
<proteinExistence type="predicted"/>
<reference evidence="4" key="1">
    <citation type="journal article" date="2019" name="Int. J. Syst. Evol. Microbiol.">
        <title>The Global Catalogue of Microorganisms (GCM) 10K type strain sequencing project: providing services to taxonomists for standard genome sequencing and annotation.</title>
        <authorList>
            <consortium name="The Broad Institute Genomics Platform"/>
            <consortium name="The Broad Institute Genome Sequencing Center for Infectious Disease"/>
            <person name="Wu L."/>
            <person name="Ma J."/>
        </authorList>
    </citation>
    <scope>NUCLEOTIDE SEQUENCE [LARGE SCALE GENOMIC DNA]</scope>
    <source>
        <strain evidence="4">KCTC 33842</strain>
    </source>
</reference>
<dbReference type="PANTHER" id="PTHR35794:SF2">
    <property type="entry name" value="CELL DIVISION PROTEIN DIVIVA"/>
    <property type="match status" value="1"/>
</dbReference>
<evidence type="ECO:0000313" key="4">
    <source>
        <dbReference type="Proteomes" id="UP001597475"/>
    </source>
</evidence>
<dbReference type="PANTHER" id="PTHR35794">
    <property type="entry name" value="CELL DIVISION PROTEIN DIVIVA"/>
    <property type="match status" value="1"/>
</dbReference>
<evidence type="ECO:0000256" key="1">
    <source>
        <dbReference type="SAM" id="Coils"/>
    </source>
</evidence>
<accession>A0ABW5NZC3</accession>
<gene>
    <name evidence="3" type="ORF">ACFSR9_02085</name>
</gene>
<dbReference type="EMBL" id="JBHUMK010000010">
    <property type="protein sequence ID" value="MFD2608229.1"/>
    <property type="molecule type" value="Genomic_DNA"/>
</dbReference>
<organism evidence="3 4">
    <name type="scientific">Deinococcus taklimakanensis</name>
    <dbReference type="NCBI Taxonomy" id="536443"/>
    <lineage>
        <taxon>Bacteria</taxon>
        <taxon>Thermotogati</taxon>
        <taxon>Deinococcota</taxon>
        <taxon>Deinococci</taxon>
        <taxon>Deinococcales</taxon>
        <taxon>Deinococcaceae</taxon>
        <taxon>Deinococcus</taxon>
    </lineage>
</organism>
<dbReference type="InterPro" id="IPR007793">
    <property type="entry name" value="DivIVA_fam"/>
</dbReference>
<dbReference type="Gene3D" id="6.10.250.660">
    <property type="match status" value="1"/>
</dbReference>
<dbReference type="RefSeq" id="WP_386842575.1">
    <property type="nucleotide sequence ID" value="NZ_JBHUMK010000010.1"/>
</dbReference>
<feature type="coiled-coil region" evidence="1">
    <location>
        <begin position="40"/>
        <end position="120"/>
    </location>
</feature>
<sequence length="220" mass="24901">MTYDELNAPGQPDEAAYHLPLTPRDLRYQTFPGRVGGYDRAAVQATLAQAADQLELLLRDRHEQQTRLAELEARVAAYVQAEDEIRRTVVAAERIGQELRRNAERECELLTAQATAERDALLREARARALELDAEHRARQAELDRSHAERLAALDREYQAQAADCAGRLKAMQHEHAQFLSSYRALIASFSELAARHTPPELPAAPLDVNWAEEKEEQER</sequence>